<evidence type="ECO:0000313" key="2">
    <source>
        <dbReference type="EMBL" id="OHV46792.1"/>
    </source>
</evidence>
<dbReference type="GO" id="GO:0016462">
    <property type="term" value="F:pyrophosphatase activity"/>
    <property type="evidence" value="ECO:0007669"/>
    <property type="project" value="TreeGrafter"/>
</dbReference>
<evidence type="ECO:0000259" key="1">
    <source>
        <dbReference type="Pfam" id="PF02541"/>
    </source>
</evidence>
<dbReference type="PANTHER" id="PTHR30005:SF13">
    <property type="entry name" value="EXOPOLYPHOSPHATASE 2"/>
    <property type="match status" value="1"/>
</dbReference>
<dbReference type="Proteomes" id="UP000179769">
    <property type="component" value="Unassembled WGS sequence"/>
</dbReference>
<dbReference type="Gene3D" id="3.30.420.150">
    <property type="entry name" value="Exopolyphosphatase. Domain 2"/>
    <property type="match status" value="1"/>
</dbReference>
<dbReference type="InterPro" id="IPR050273">
    <property type="entry name" value="GppA/Ppx_hydrolase"/>
</dbReference>
<name>A0A1S1RNC1_9ACTN</name>
<organism evidence="2 3">
    <name type="scientific">Parafrankia soli</name>
    <dbReference type="NCBI Taxonomy" id="2599596"/>
    <lineage>
        <taxon>Bacteria</taxon>
        <taxon>Bacillati</taxon>
        <taxon>Actinomycetota</taxon>
        <taxon>Actinomycetes</taxon>
        <taxon>Frankiales</taxon>
        <taxon>Frankiaceae</taxon>
        <taxon>Parafrankia</taxon>
    </lineage>
</organism>
<dbReference type="Pfam" id="PF02541">
    <property type="entry name" value="Ppx-GppA"/>
    <property type="match status" value="1"/>
</dbReference>
<gene>
    <name evidence="2" type="ORF">BBK14_00490</name>
</gene>
<accession>A0A1S1RNC1</accession>
<reference evidence="3" key="1">
    <citation type="submission" date="2016-07" db="EMBL/GenBank/DDBJ databases">
        <title>Frankia sp. NRRL B-16219 Genome sequencing.</title>
        <authorList>
            <person name="Ghodhbane-Gtari F."/>
            <person name="Swanson E."/>
            <person name="Gueddou A."/>
            <person name="Louati M."/>
            <person name="Nouioui I."/>
            <person name="Hezbri K."/>
            <person name="Abebe-Akele F."/>
            <person name="Simpson S."/>
            <person name="Morris K."/>
            <person name="Thomas K."/>
            <person name="Gtari M."/>
            <person name="Tisa L.S."/>
        </authorList>
    </citation>
    <scope>NUCLEOTIDE SEQUENCE [LARGE SCALE GENOMIC DNA]</scope>
    <source>
        <strain evidence="3">NRRL B-16219</strain>
    </source>
</reference>
<dbReference type="CDD" id="cd24119">
    <property type="entry name" value="ASKHA_NBD_MtPPX2-like"/>
    <property type="match status" value="1"/>
</dbReference>
<evidence type="ECO:0000313" key="3">
    <source>
        <dbReference type="Proteomes" id="UP000179769"/>
    </source>
</evidence>
<protein>
    <submittedName>
        <fullName evidence="2">Exopolyphosphatase</fullName>
    </submittedName>
</protein>
<comment type="caution">
    <text evidence="2">The sequence shown here is derived from an EMBL/GenBank/DDBJ whole genome shotgun (WGS) entry which is preliminary data.</text>
</comment>
<keyword evidence="3" id="KW-1185">Reference proteome</keyword>
<dbReference type="SUPFAM" id="SSF53067">
    <property type="entry name" value="Actin-like ATPase domain"/>
    <property type="match status" value="2"/>
</dbReference>
<proteinExistence type="predicted"/>
<dbReference type="AlphaFoldDB" id="A0A1S1RNC1"/>
<sequence>MTRVAAIDCGTNSIRLLVAELDEGAAGSGGRLRELTRRMEIVRLGAGVDRTGELAPEALARTFTALRDYSDEITRLGATRVRMVATSATRDARNRAELVDGVRAILGVDPEVISGGEEAALSFAGAIGDLDGVATPILLADIGGGSTELVLGGAEGVRESISVNVGCVRMAERHLHSDPPAPEQIAAIVADVHAAFDLAERTVPITTAATLVGVAGTVTTVAALAADLPTYDPDRIHLMVTSAADVAAVTASLLGMTHAQRAALPVMHPGRVDVIAAGALVLRTLMERSGTSMVIASERDILDGIALSLGGVVESGAR</sequence>
<dbReference type="OrthoDB" id="9793035at2"/>
<dbReference type="EMBL" id="MAXA01000001">
    <property type="protein sequence ID" value="OHV46792.1"/>
    <property type="molecule type" value="Genomic_DNA"/>
</dbReference>
<feature type="domain" description="Ppx/GppA phosphatase N-terminal" evidence="1">
    <location>
        <begin position="28"/>
        <end position="307"/>
    </location>
</feature>
<dbReference type="PANTHER" id="PTHR30005">
    <property type="entry name" value="EXOPOLYPHOSPHATASE"/>
    <property type="match status" value="1"/>
</dbReference>
<dbReference type="Gene3D" id="3.30.420.40">
    <property type="match status" value="1"/>
</dbReference>
<dbReference type="RefSeq" id="WP_071059225.1">
    <property type="nucleotide sequence ID" value="NZ_JBFLUH010000072.1"/>
</dbReference>
<dbReference type="InterPro" id="IPR003695">
    <property type="entry name" value="Ppx_GppA_N"/>
</dbReference>
<dbReference type="InterPro" id="IPR043129">
    <property type="entry name" value="ATPase_NBD"/>
</dbReference>